<dbReference type="InterPro" id="IPR027396">
    <property type="entry name" value="DsrEFH-like"/>
</dbReference>
<sequence>MQLHQINQLAYPSDIEQTWRSALQLGDSVLLLEEAMLRSTAQHDILEALIEAKQLSLFYLQSDALAYGVTPTLGTALSDEEWVTITLSADANISW</sequence>
<dbReference type="EMBL" id="JBAKAR010000001">
    <property type="protein sequence ID" value="MEL0611622.1"/>
    <property type="molecule type" value="Genomic_DNA"/>
</dbReference>
<dbReference type="RefSeq" id="WP_341566007.1">
    <property type="nucleotide sequence ID" value="NZ_JBAKAR010000001.1"/>
</dbReference>
<reference evidence="1 2" key="1">
    <citation type="submission" date="2024-02" db="EMBL/GenBank/DDBJ databases">
        <title>Bacteria isolated from the canopy kelp, Nereocystis luetkeana.</title>
        <authorList>
            <person name="Pfister C.A."/>
            <person name="Younker I.T."/>
            <person name="Light S.H."/>
        </authorList>
    </citation>
    <scope>NUCLEOTIDE SEQUENCE [LARGE SCALE GENOMIC DNA]</scope>
    <source>
        <strain evidence="1 2">TI.4.07</strain>
    </source>
</reference>
<protein>
    <submittedName>
        <fullName evidence="1">DsrH/TusB family sulfur metabolism protein</fullName>
    </submittedName>
</protein>
<dbReference type="InterPro" id="IPR007215">
    <property type="entry name" value="Sulphur_relay_TusB/DsrH"/>
</dbReference>
<evidence type="ECO:0000313" key="1">
    <source>
        <dbReference type="EMBL" id="MEL0611622.1"/>
    </source>
</evidence>
<dbReference type="Gene3D" id="3.40.1260.10">
    <property type="entry name" value="DsrEFH-like"/>
    <property type="match status" value="1"/>
</dbReference>
<accession>A0ABU9G3S1</accession>
<dbReference type="Pfam" id="PF04077">
    <property type="entry name" value="DsrH"/>
    <property type="match status" value="1"/>
</dbReference>
<organism evidence="1 2">
    <name type="scientific">Marinomonas arenicola</name>
    <dbReference type="NCBI Taxonomy" id="569601"/>
    <lineage>
        <taxon>Bacteria</taxon>
        <taxon>Pseudomonadati</taxon>
        <taxon>Pseudomonadota</taxon>
        <taxon>Gammaproteobacteria</taxon>
        <taxon>Oceanospirillales</taxon>
        <taxon>Oceanospirillaceae</taxon>
        <taxon>Marinomonas</taxon>
    </lineage>
</organism>
<dbReference type="SUPFAM" id="SSF75169">
    <property type="entry name" value="DsrEFH-like"/>
    <property type="match status" value="1"/>
</dbReference>
<gene>
    <name evidence="1" type="ORF">V6242_00590</name>
</gene>
<proteinExistence type="predicted"/>
<evidence type="ECO:0000313" key="2">
    <source>
        <dbReference type="Proteomes" id="UP001379949"/>
    </source>
</evidence>
<keyword evidence="2" id="KW-1185">Reference proteome</keyword>
<name>A0ABU9G3S1_9GAMM</name>
<comment type="caution">
    <text evidence="1">The sequence shown here is derived from an EMBL/GenBank/DDBJ whole genome shotgun (WGS) entry which is preliminary data.</text>
</comment>
<dbReference type="Proteomes" id="UP001379949">
    <property type="component" value="Unassembled WGS sequence"/>
</dbReference>